<protein>
    <submittedName>
        <fullName evidence="2">Uncharacterized protein</fullName>
    </submittedName>
</protein>
<evidence type="ECO:0000313" key="3">
    <source>
        <dbReference type="Proteomes" id="UP000278143"/>
    </source>
</evidence>
<evidence type="ECO:0000313" key="2">
    <source>
        <dbReference type="EMBL" id="RKP23311.1"/>
    </source>
</evidence>
<dbReference type="EMBL" id="KZ991102">
    <property type="protein sequence ID" value="RKP23311.1"/>
    <property type="molecule type" value="Genomic_DNA"/>
</dbReference>
<evidence type="ECO:0000256" key="1">
    <source>
        <dbReference type="SAM" id="MobiDB-lite"/>
    </source>
</evidence>
<dbReference type="Proteomes" id="UP000278143">
    <property type="component" value="Unassembled WGS sequence"/>
</dbReference>
<dbReference type="SUPFAM" id="SSF57903">
    <property type="entry name" value="FYVE/PHD zinc finger"/>
    <property type="match status" value="1"/>
</dbReference>
<accession>A0A4P9YVP6</accession>
<feature type="region of interest" description="Disordered" evidence="1">
    <location>
        <begin position="141"/>
        <end position="161"/>
    </location>
</feature>
<dbReference type="InterPro" id="IPR011011">
    <property type="entry name" value="Znf_FYVE_PHD"/>
</dbReference>
<organism evidence="2 3">
    <name type="scientific">Syncephalis pseudoplumigaleata</name>
    <dbReference type="NCBI Taxonomy" id="1712513"/>
    <lineage>
        <taxon>Eukaryota</taxon>
        <taxon>Fungi</taxon>
        <taxon>Fungi incertae sedis</taxon>
        <taxon>Zoopagomycota</taxon>
        <taxon>Zoopagomycotina</taxon>
        <taxon>Zoopagomycetes</taxon>
        <taxon>Zoopagales</taxon>
        <taxon>Piptocephalidaceae</taxon>
        <taxon>Syncephalis</taxon>
    </lineage>
</organism>
<dbReference type="OrthoDB" id="10609131at2759"/>
<proteinExistence type="predicted"/>
<dbReference type="InterPro" id="IPR013083">
    <property type="entry name" value="Znf_RING/FYVE/PHD"/>
</dbReference>
<name>A0A4P9YVP6_9FUNG</name>
<dbReference type="AlphaFoldDB" id="A0A4P9YVP6"/>
<dbReference type="Gene3D" id="3.30.40.10">
    <property type="entry name" value="Zinc/RING finger domain, C3HC4 (zinc finger)"/>
    <property type="match status" value="1"/>
</dbReference>
<keyword evidence="3" id="KW-1185">Reference proteome</keyword>
<feature type="compositionally biased region" description="Acidic residues" evidence="1">
    <location>
        <begin position="141"/>
        <end position="156"/>
    </location>
</feature>
<sequence length="267" mass="29225">MIRKTDRTACHLKPSLSHDKTEAIRCPKCQLYAHVDCIWALGQAYPGQYTCPLCEISLTEKQISALHDGSRSAKKRIKEYESHLAQLRRVINNYCLSATHASSWLATIHGNHDDEDGGTTSDANTSYSDCISEDEAAIFYEGDEDDSDDDEDEEENGGGMYRLHYAHTGGLASMEADGVRPINDAHTLSPLALHLSRDLPAASHCPPSSDDVPFGADVDVSGNPYKVPSGLWSILADTPSETEQLLQQWLDSEKHALTGLAPLAMAR</sequence>
<reference evidence="3" key="1">
    <citation type="journal article" date="2018" name="Nat. Microbiol.">
        <title>Leveraging single-cell genomics to expand the fungal tree of life.</title>
        <authorList>
            <person name="Ahrendt S.R."/>
            <person name="Quandt C.A."/>
            <person name="Ciobanu D."/>
            <person name="Clum A."/>
            <person name="Salamov A."/>
            <person name="Andreopoulos B."/>
            <person name="Cheng J.F."/>
            <person name="Woyke T."/>
            <person name="Pelin A."/>
            <person name="Henrissat B."/>
            <person name="Reynolds N.K."/>
            <person name="Benny G.L."/>
            <person name="Smith M.E."/>
            <person name="James T.Y."/>
            <person name="Grigoriev I.V."/>
        </authorList>
    </citation>
    <scope>NUCLEOTIDE SEQUENCE [LARGE SCALE GENOMIC DNA]</scope>
    <source>
        <strain evidence="3">Benny S71-1</strain>
    </source>
</reference>
<gene>
    <name evidence="2" type="ORF">SYNPS1DRAFT_24661</name>
</gene>